<evidence type="ECO:0000256" key="7">
    <source>
        <dbReference type="ARBA" id="ARBA00023224"/>
    </source>
</evidence>
<dbReference type="InParanoid" id="H3DLM2"/>
<dbReference type="Gene3D" id="1.20.1070.10">
    <property type="entry name" value="Rhodopsin 7-helix transmembrane proteins"/>
    <property type="match status" value="1"/>
</dbReference>
<evidence type="ECO:0000256" key="1">
    <source>
        <dbReference type="ARBA" id="ARBA00004141"/>
    </source>
</evidence>
<keyword evidence="7 8" id="KW-0807">Transducer</keyword>
<feature type="transmembrane region" description="Helical" evidence="9">
    <location>
        <begin position="79"/>
        <end position="98"/>
    </location>
</feature>
<dbReference type="Pfam" id="PF00001">
    <property type="entry name" value="7tm_1"/>
    <property type="match status" value="1"/>
</dbReference>
<dbReference type="PRINTS" id="PR00237">
    <property type="entry name" value="GPCRRHODOPSN"/>
</dbReference>
<dbReference type="PROSITE" id="PS50262">
    <property type="entry name" value="G_PROTEIN_RECEP_F1_2"/>
    <property type="match status" value="1"/>
</dbReference>
<dbReference type="STRING" id="99883.ENSTNIP00000021420"/>
<comment type="subcellular location">
    <subcellularLocation>
        <location evidence="1">Membrane</location>
        <topology evidence="1">Multi-pass membrane protein</topology>
    </subcellularLocation>
</comment>
<feature type="transmembrane region" description="Helical" evidence="9">
    <location>
        <begin position="47"/>
        <end position="67"/>
    </location>
</feature>
<dbReference type="PROSITE" id="PS00237">
    <property type="entry name" value="G_PROTEIN_RECEP_F1_1"/>
    <property type="match status" value="1"/>
</dbReference>
<evidence type="ECO:0000313" key="11">
    <source>
        <dbReference type="Ensembl" id="ENSTNIP00000021420.1"/>
    </source>
</evidence>
<dbReference type="PANTHER" id="PTHR10489:SF954">
    <property type="entry name" value="G PROTEIN-COUPLED RECEPTOR 25"/>
    <property type="match status" value="1"/>
</dbReference>
<evidence type="ECO:0000256" key="4">
    <source>
        <dbReference type="ARBA" id="ARBA00023040"/>
    </source>
</evidence>
<feature type="transmembrane region" description="Helical" evidence="9">
    <location>
        <begin position="294"/>
        <end position="315"/>
    </location>
</feature>
<dbReference type="OMA" id="YFFLDHH"/>
<reference evidence="11" key="3">
    <citation type="submission" date="2025-09" db="UniProtKB">
        <authorList>
            <consortium name="Ensembl"/>
        </authorList>
    </citation>
    <scope>IDENTIFICATION</scope>
</reference>
<reference evidence="11" key="2">
    <citation type="submission" date="2025-08" db="UniProtKB">
        <authorList>
            <consortium name="Ensembl"/>
        </authorList>
    </citation>
    <scope>IDENTIFICATION</scope>
</reference>
<dbReference type="GeneTree" id="ENSGT01130000278303"/>
<dbReference type="InterPro" id="IPR000276">
    <property type="entry name" value="GPCR_Rhodpsn"/>
</dbReference>
<feature type="transmembrane region" description="Helical" evidence="9">
    <location>
        <begin position="201"/>
        <end position="230"/>
    </location>
</feature>
<dbReference type="GO" id="GO:0007204">
    <property type="term" value="P:positive regulation of cytosolic calcium ion concentration"/>
    <property type="evidence" value="ECO:0007669"/>
    <property type="project" value="TreeGrafter"/>
</dbReference>
<dbReference type="GO" id="GO:0019957">
    <property type="term" value="F:C-C chemokine binding"/>
    <property type="evidence" value="ECO:0007669"/>
    <property type="project" value="TreeGrafter"/>
</dbReference>
<dbReference type="Ensembl" id="ENSTNIT00000021655.1">
    <property type="protein sequence ID" value="ENSTNIP00000021420.1"/>
    <property type="gene ID" value="ENSTNIG00000018254.1"/>
</dbReference>
<keyword evidence="6 8" id="KW-0675">Receptor</keyword>
<dbReference type="AlphaFoldDB" id="H3DLM2"/>
<dbReference type="GO" id="GO:0009897">
    <property type="term" value="C:external side of plasma membrane"/>
    <property type="evidence" value="ECO:0007669"/>
    <property type="project" value="TreeGrafter"/>
</dbReference>
<keyword evidence="12" id="KW-1185">Reference proteome</keyword>
<proteinExistence type="inferred from homology"/>
<evidence type="ECO:0000313" key="12">
    <source>
        <dbReference type="Proteomes" id="UP000007303"/>
    </source>
</evidence>
<evidence type="ECO:0000256" key="6">
    <source>
        <dbReference type="ARBA" id="ARBA00023170"/>
    </source>
</evidence>
<organism evidence="11 12">
    <name type="scientific">Tetraodon nigroviridis</name>
    <name type="common">Spotted green pufferfish</name>
    <name type="synonym">Chelonodon nigroviridis</name>
    <dbReference type="NCBI Taxonomy" id="99883"/>
    <lineage>
        <taxon>Eukaryota</taxon>
        <taxon>Metazoa</taxon>
        <taxon>Chordata</taxon>
        <taxon>Craniata</taxon>
        <taxon>Vertebrata</taxon>
        <taxon>Euteleostomi</taxon>
        <taxon>Actinopterygii</taxon>
        <taxon>Neopterygii</taxon>
        <taxon>Teleostei</taxon>
        <taxon>Neoteleostei</taxon>
        <taxon>Acanthomorphata</taxon>
        <taxon>Eupercaria</taxon>
        <taxon>Tetraodontiformes</taxon>
        <taxon>Tetradontoidea</taxon>
        <taxon>Tetraodontidae</taxon>
        <taxon>Tetraodon</taxon>
    </lineage>
</organism>
<dbReference type="InterPro" id="IPR050119">
    <property type="entry name" value="CCR1-9-like"/>
</dbReference>
<feature type="transmembrane region" description="Helical" evidence="9">
    <location>
        <begin position="251"/>
        <end position="269"/>
    </location>
</feature>
<keyword evidence="2 8" id="KW-0812">Transmembrane</keyword>
<dbReference type="PANTHER" id="PTHR10489">
    <property type="entry name" value="CELL ADHESION MOLECULE"/>
    <property type="match status" value="1"/>
</dbReference>
<feature type="transmembrane region" description="Helical" evidence="9">
    <location>
        <begin position="160"/>
        <end position="181"/>
    </location>
</feature>
<dbReference type="Proteomes" id="UP000007303">
    <property type="component" value="Unassembled WGS sequence"/>
</dbReference>
<evidence type="ECO:0000256" key="2">
    <source>
        <dbReference type="ARBA" id="ARBA00022692"/>
    </source>
</evidence>
<evidence type="ECO:0000256" key="9">
    <source>
        <dbReference type="SAM" id="Phobius"/>
    </source>
</evidence>
<keyword evidence="5 9" id="KW-0472">Membrane</keyword>
<reference evidence="12" key="1">
    <citation type="journal article" date="2004" name="Nature">
        <title>Genome duplication in the teleost fish Tetraodon nigroviridis reveals the early vertebrate proto-karyotype.</title>
        <authorList>
            <person name="Jaillon O."/>
            <person name="Aury J.-M."/>
            <person name="Brunet F."/>
            <person name="Petit J.-L."/>
            <person name="Stange-Thomann N."/>
            <person name="Mauceli E."/>
            <person name="Bouneau L."/>
            <person name="Fischer C."/>
            <person name="Ozouf-Costaz C."/>
            <person name="Bernot A."/>
            <person name="Nicaud S."/>
            <person name="Jaffe D."/>
            <person name="Fisher S."/>
            <person name="Lutfalla G."/>
            <person name="Dossat C."/>
            <person name="Segurens B."/>
            <person name="Dasilva C."/>
            <person name="Salanoubat M."/>
            <person name="Levy M."/>
            <person name="Boudet N."/>
            <person name="Castellano S."/>
            <person name="Anthouard V."/>
            <person name="Jubin C."/>
            <person name="Castelli V."/>
            <person name="Katinka M."/>
            <person name="Vacherie B."/>
            <person name="Biemont C."/>
            <person name="Skalli Z."/>
            <person name="Cattolico L."/>
            <person name="Poulain J."/>
            <person name="De Berardinis V."/>
            <person name="Cruaud C."/>
            <person name="Duprat S."/>
            <person name="Brottier P."/>
            <person name="Coutanceau J.-P."/>
            <person name="Gouzy J."/>
            <person name="Parra G."/>
            <person name="Lardier G."/>
            <person name="Chapple C."/>
            <person name="McKernan K.J."/>
            <person name="McEwan P."/>
            <person name="Bosak S."/>
            <person name="Kellis M."/>
            <person name="Volff J.-N."/>
            <person name="Guigo R."/>
            <person name="Zody M.C."/>
            <person name="Mesirov J."/>
            <person name="Lindblad-Toh K."/>
            <person name="Birren B."/>
            <person name="Nusbaum C."/>
            <person name="Kahn D."/>
            <person name="Robinson-Rechavi M."/>
            <person name="Laudet V."/>
            <person name="Schachter V."/>
            <person name="Quetier F."/>
            <person name="Saurin W."/>
            <person name="Scarpelli C."/>
            <person name="Wincker P."/>
            <person name="Lander E.S."/>
            <person name="Weissenbach J."/>
            <person name="Roest Crollius H."/>
        </authorList>
    </citation>
    <scope>NUCLEOTIDE SEQUENCE [LARGE SCALE GENOMIC DNA]</scope>
</reference>
<protein>
    <submittedName>
        <fullName evidence="11">G protein-coupled receptor 25</fullName>
    </submittedName>
</protein>
<keyword evidence="3 9" id="KW-1133">Transmembrane helix</keyword>
<sequence length="329" mass="36399">TPAAVMEVGTEEFLYYENVTDDALLYQNVTMGCPISDVQGAHIFLPITYSIIFVSGVLGNFFVIVVVGNRGARLVDTFVVNLALADLVFVLTLPLWATAAGQGGHWSFGPAADLLCRLSSYVIAVNRFSNIFFLTCMGVDRYLAVVKMMDSRYLRSSRCVRATCAAVWSASLLLGIPYLVYRRVERAEGKALCVEDAGSNFFLGLTLLMVLLTFILPIVIIVLCYSTIILHLNSHCAAAANPRSGARRRHSIKMVLSIITAFVVTWLPYNVFKVITTSSQLSGAEEECGRGPLAPHRACLAFFNSCINPAIYFFLDRHFRRRAEVVWRA</sequence>
<keyword evidence="4 8" id="KW-0297">G-protein coupled receptor</keyword>
<comment type="similarity">
    <text evidence="8">Belongs to the G-protein coupled receptor 1 family.</text>
</comment>
<feature type="transmembrane region" description="Helical" evidence="9">
    <location>
        <begin position="118"/>
        <end position="139"/>
    </location>
</feature>
<accession>H3DLM2</accession>
<dbReference type="GO" id="GO:0006955">
    <property type="term" value="P:immune response"/>
    <property type="evidence" value="ECO:0007669"/>
    <property type="project" value="TreeGrafter"/>
</dbReference>
<feature type="domain" description="G-protein coupled receptors family 1 profile" evidence="10">
    <location>
        <begin position="59"/>
        <end position="312"/>
    </location>
</feature>
<evidence type="ECO:0000259" key="10">
    <source>
        <dbReference type="PROSITE" id="PS50262"/>
    </source>
</evidence>
<dbReference type="HOGENOM" id="CLU_009579_8_1_1"/>
<evidence type="ECO:0000256" key="8">
    <source>
        <dbReference type="RuleBase" id="RU000688"/>
    </source>
</evidence>
<dbReference type="GO" id="GO:0060326">
    <property type="term" value="P:cell chemotaxis"/>
    <property type="evidence" value="ECO:0007669"/>
    <property type="project" value="TreeGrafter"/>
</dbReference>
<evidence type="ECO:0000256" key="5">
    <source>
        <dbReference type="ARBA" id="ARBA00023136"/>
    </source>
</evidence>
<dbReference type="GO" id="GO:0016493">
    <property type="term" value="F:C-C chemokine receptor activity"/>
    <property type="evidence" value="ECO:0007669"/>
    <property type="project" value="TreeGrafter"/>
</dbReference>
<evidence type="ECO:0000256" key="3">
    <source>
        <dbReference type="ARBA" id="ARBA00022989"/>
    </source>
</evidence>
<dbReference type="GO" id="GO:0019722">
    <property type="term" value="P:calcium-mediated signaling"/>
    <property type="evidence" value="ECO:0007669"/>
    <property type="project" value="TreeGrafter"/>
</dbReference>
<name>H3DLM2_TETNG</name>
<dbReference type="InterPro" id="IPR017452">
    <property type="entry name" value="GPCR_Rhodpsn_7TM"/>
</dbReference>
<dbReference type="SUPFAM" id="SSF81321">
    <property type="entry name" value="Family A G protein-coupled receptor-like"/>
    <property type="match status" value="1"/>
</dbReference>